<name>Q55H68_DICDI</name>
<sequence length="89" mass="10387">MLDTLPYEKVVQYHAKNLAAAQRLQTAQQVNLHTTKRLFEDTDDLTQSLKQTLTKKRKELDQALNHTQKELQEPRKSHDSTQKMAQKIT</sequence>
<dbReference type="Proteomes" id="UP000002195">
    <property type="component" value="Unassembled WGS sequence"/>
</dbReference>
<dbReference type="InParanoid" id="Q55H68"/>
<dbReference type="KEGG" id="ddi:DDB_G0267194"/>
<proteinExistence type="predicted"/>
<keyword evidence="3" id="KW-1185">Reference proteome</keyword>
<dbReference type="HOGENOM" id="CLU_2459405_0_0_1"/>
<dbReference type="dictyBase" id="DDB_G0267194"/>
<feature type="region of interest" description="Disordered" evidence="1">
    <location>
        <begin position="65"/>
        <end position="89"/>
    </location>
</feature>
<organism evidence="2 3">
    <name type="scientific">Dictyostelium discoideum</name>
    <name type="common">Social amoeba</name>
    <dbReference type="NCBI Taxonomy" id="44689"/>
    <lineage>
        <taxon>Eukaryota</taxon>
        <taxon>Amoebozoa</taxon>
        <taxon>Evosea</taxon>
        <taxon>Eumycetozoa</taxon>
        <taxon>Dictyostelia</taxon>
        <taxon>Dictyosteliales</taxon>
        <taxon>Dictyosteliaceae</taxon>
        <taxon>Dictyostelium</taxon>
    </lineage>
</organism>
<comment type="caution">
    <text evidence="2">The sequence shown here is derived from an EMBL/GenBank/DDBJ whole genome shotgun (WGS) entry which is preliminary data.</text>
</comment>
<dbReference type="GeneID" id="8615784"/>
<dbReference type="SMR" id="Q55H68"/>
<dbReference type="EMBL" id="AAFI02000001">
    <property type="protein sequence ID" value="EAL73834.1"/>
    <property type="molecule type" value="Genomic_DNA"/>
</dbReference>
<gene>
    <name evidence="2" type="ORF">DDB_G0267194</name>
</gene>
<dbReference type="RefSeq" id="XP_647758.1">
    <property type="nucleotide sequence ID" value="XM_642666.1"/>
</dbReference>
<evidence type="ECO:0000256" key="1">
    <source>
        <dbReference type="SAM" id="MobiDB-lite"/>
    </source>
</evidence>
<dbReference type="AlphaFoldDB" id="Q55H68"/>
<accession>Q55H68</accession>
<reference evidence="2 3" key="1">
    <citation type="journal article" date="2005" name="Nature">
        <title>The genome of the social amoeba Dictyostelium discoideum.</title>
        <authorList>
            <consortium name="The Dictyostelium discoideum Sequencing Consortium"/>
            <person name="Eichinger L."/>
            <person name="Pachebat J.A."/>
            <person name="Glockner G."/>
            <person name="Rajandream M.A."/>
            <person name="Sucgang R."/>
            <person name="Berriman M."/>
            <person name="Song J."/>
            <person name="Olsen R."/>
            <person name="Szafranski K."/>
            <person name="Xu Q."/>
            <person name="Tunggal B."/>
            <person name="Kummerfeld S."/>
            <person name="Madera M."/>
            <person name="Konfortov B.A."/>
            <person name="Rivero F."/>
            <person name="Bankier A.T."/>
            <person name="Lehmann R."/>
            <person name="Hamlin N."/>
            <person name="Davies R."/>
            <person name="Gaudet P."/>
            <person name="Fey P."/>
            <person name="Pilcher K."/>
            <person name="Chen G."/>
            <person name="Saunders D."/>
            <person name="Sodergren E."/>
            <person name="Davis P."/>
            <person name="Kerhornou A."/>
            <person name="Nie X."/>
            <person name="Hall N."/>
            <person name="Anjard C."/>
            <person name="Hemphill L."/>
            <person name="Bason N."/>
            <person name="Farbrother P."/>
            <person name="Desany B."/>
            <person name="Just E."/>
            <person name="Morio T."/>
            <person name="Rost R."/>
            <person name="Churcher C."/>
            <person name="Cooper J."/>
            <person name="Haydock S."/>
            <person name="van Driessche N."/>
            <person name="Cronin A."/>
            <person name="Goodhead I."/>
            <person name="Muzny D."/>
            <person name="Mourier T."/>
            <person name="Pain A."/>
            <person name="Lu M."/>
            <person name="Harper D."/>
            <person name="Lindsay R."/>
            <person name="Hauser H."/>
            <person name="James K."/>
            <person name="Quiles M."/>
            <person name="Madan Babu M."/>
            <person name="Saito T."/>
            <person name="Buchrieser C."/>
            <person name="Wardroper A."/>
            <person name="Felder M."/>
            <person name="Thangavelu M."/>
            <person name="Johnson D."/>
            <person name="Knights A."/>
            <person name="Loulseged H."/>
            <person name="Mungall K."/>
            <person name="Oliver K."/>
            <person name="Price C."/>
            <person name="Quail M.A."/>
            <person name="Urushihara H."/>
            <person name="Hernandez J."/>
            <person name="Rabbinowitsch E."/>
            <person name="Steffen D."/>
            <person name="Sanders M."/>
            <person name="Ma J."/>
            <person name="Kohara Y."/>
            <person name="Sharp S."/>
            <person name="Simmonds M."/>
            <person name="Spiegler S."/>
            <person name="Tivey A."/>
            <person name="Sugano S."/>
            <person name="White B."/>
            <person name="Walker D."/>
            <person name="Woodward J."/>
            <person name="Winckler T."/>
            <person name="Tanaka Y."/>
            <person name="Shaulsky G."/>
            <person name="Schleicher M."/>
            <person name="Weinstock G."/>
            <person name="Rosenthal A."/>
            <person name="Cox E.C."/>
            <person name="Chisholm R.L."/>
            <person name="Gibbs R."/>
            <person name="Loomis W.F."/>
            <person name="Platzer M."/>
            <person name="Kay R.R."/>
            <person name="Williams J."/>
            <person name="Dear P.H."/>
            <person name="Noegel A.A."/>
            <person name="Barrell B."/>
            <person name="Kuspa A."/>
        </authorList>
    </citation>
    <scope>NUCLEOTIDE SEQUENCE [LARGE SCALE GENOMIC DNA]</scope>
    <source>
        <strain evidence="2 3">AX4</strain>
    </source>
</reference>
<evidence type="ECO:0000313" key="3">
    <source>
        <dbReference type="Proteomes" id="UP000002195"/>
    </source>
</evidence>
<evidence type="ECO:0000313" key="2">
    <source>
        <dbReference type="EMBL" id="EAL73834.1"/>
    </source>
</evidence>
<protein>
    <submittedName>
        <fullName evidence="2">Uncharacterized protein</fullName>
    </submittedName>
</protein>
<dbReference type="VEuPathDB" id="AmoebaDB:DDB_G0267194"/>
<feature type="compositionally biased region" description="Basic and acidic residues" evidence="1">
    <location>
        <begin position="67"/>
        <end position="81"/>
    </location>
</feature>
<dbReference type="PaxDb" id="44689-DDB0216445"/>